<dbReference type="InterPro" id="IPR010730">
    <property type="entry name" value="HET"/>
</dbReference>
<name>A0A9P8RUB1_9PEZI</name>
<dbReference type="Pfam" id="PF06985">
    <property type="entry name" value="HET"/>
    <property type="match status" value="1"/>
</dbReference>
<reference evidence="2" key="1">
    <citation type="submission" date="2021-03" db="EMBL/GenBank/DDBJ databases">
        <title>Comparative genomics and phylogenomic investigation of the class Geoglossomycetes provide insights into ecological specialization and systematics.</title>
        <authorList>
            <person name="Melie T."/>
            <person name="Pirro S."/>
            <person name="Miller A.N."/>
            <person name="Quandt A."/>
        </authorList>
    </citation>
    <scope>NUCLEOTIDE SEQUENCE</scope>
    <source>
        <strain evidence="2">CAQ_001_2017</strain>
    </source>
</reference>
<sequence length="679" mass="77129">MAEAGLFAYQALDPLGNAIRLLTLLPGQFSDDVYLSIAHEKLQDEKRTPYECLSYTWGSVEQAQEKVYIWQKSPANGSDVDSLQFLYVRINLLTVLKYIRLLDAPRVIWIDAICIDQLNITEKGREVARMGQIYNKAAQVLVWLGPEDESTPMALETIERLSAGVVLKWDHRNCNTIPGSEAEVVEHRPEESKLTPQHWISLSKLIQRPWFRRLWIRQEVQLASKVLVRCGYAEIEWGNIEKVIIFIEHKVSRAYISAEDILFCRSLFPYLGSDSLTYTLHRSSLCNYFDTRDLVYANLSTSSAMKALQIKPDYTMTAADVFKDMTCKYIQRFKNLELFRSCDLQSLPQGFMSFVPNFAVPKSESRLLSVYAHAGSRQSFVDTDGGNIEVKGRIVAKIQNVSMFQKPLTTSTLSSNNHMDLIKTYHQWEPEGLMTSTTYPLGGTLLDAFIMLLSNGSCKETYHSQHLPTIQESKESFLAAVWSRGDANLTKNPKFKPYLGELMSDRRSEIFFQTAEGYIGASPADVQDGDIISVLVGTSVPIVLRPVVDHLDAYRVVGPCFLQGVMLGQGLLGPLPEDWLCVIHDNRKWCFRKQGSEKRMWEDPRLWPLPSHWQAHFCDFDNDNGPCDGSCELEYDKAGQLMDRWFFNTQSKERSNDDPRLDAQGLEAGGIALQSFTLV</sequence>
<dbReference type="InterPro" id="IPR052895">
    <property type="entry name" value="HetReg/Transcr_Mod"/>
</dbReference>
<evidence type="ECO:0000313" key="2">
    <source>
        <dbReference type="EMBL" id="KAH0569227.1"/>
    </source>
</evidence>
<dbReference type="Proteomes" id="UP000750711">
    <property type="component" value="Unassembled WGS sequence"/>
</dbReference>
<proteinExistence type="predicted"/>
<dbReference type="InterPro" id="IPR001202">
    <property type="entry name" value="WW_dom"/>
</dbReference>
<dbReference type="AlphaFoldDB" id="A0A9P8RUB1"/>
<protein>
    <recommendedName>
        <fullName evidence="1">WW domain-containing protein</fullName>
    </recommendedName>
</protein>
<accession>A0A9P8RUB1</accession>
<dbReference type="PROSITE" id="PS50020">
    <property type="entry name" value="WW_DOMAIN_2"/>
    <property type="match status" value="1"/>
</dbReference>
<dbReference type="Pfam" id="PF26639">
    <property type="entry name" value="Het-6_barrel"/>
    <property type="match status" value="1"/>
</dbReference>
<dbReference type="PANTHER" id="PTHR24148">
    <property type="entry name" value="ANKYRIN REPEAT DOMAIN-CONTAINING PROTEIN 39 HOMOLOG-RELATED"/>
    <property type="match status" value="1"/>
</dbReference>
<feature type="domain" description="WW" evidence="1">
    <location>
        <begin position="573"/>
        <end position="606"/>
    </location>
</feature>
<keyword evidence="3" id="KW-1185">Reference proteome</keyword>
<dbReference type="EMBL" id="JAGHQM010000002">
    <property type="protein sequence ID" value="KAH0569227.1"/>
    <property type="molecule type" value="Genomic_DNA"/>
</dbReference>
<evidence type="ECO:0000313" key="3">
    <source>
        <dbReference type="Proteomes" id="UP000750711"/>
    </source>
</evidence>
<evidence type="ECO:0000259" key="1">
    <source>
        <dbReference type="PROSITE" id="PS50020"/>
    </source>
</evidence>
<comment type="caution">
    <text evidence="2">The sequence shown here is derived from an EMBL/GenBank/DDBJ whole genome shotgun (WGS) entry which is preliminary data.</text>
</comment>
<gene>
    <name evidence="2" type="ORF">GP486_000044</name>
</gene>
<organism evidence="2 3">
    <name type="scientific">Trichoglossum hirsutum</name>
    <dbReference type="NCBI Taxonomy" id="265104"/>
    <lineage>
        <taxon>Eukaryota</taxon>
        <taxon>Fungi</taxon>
        <taxon>Dikarya</taxon>
        <taxon>Ascomycota</taxon>
        <taxon>Pezizomycotina</taxon>
        <taxon>Geoglossomycetes</taxon>
        <taxon>Geoglossales</taxon>
        <taxon>Geoglossaceae</taxon>
        <taxon>Trichoglossum</taxon>
    </lineage>
</organism>
<dbReference type="PANTHER" id="PTHR24148:SF82">
    <property type="entry name" value="HETEROKARYON INCOMPATIBILITY DOMAIN-CONTAINING PROTEIN"/>
    <property type="match status" value="1"/>
</dbReference>